<accession>A0AAE3XRY9</accession>
<dbReference type="AlphaFoldDB" id="A0AAE3XRY9"/>
<evidence type="ECO:0008006" key="3">
    <source>
        <dbReference type="Google" id="ProtNLM"/>
    </source>
</evidence>
<organism evidence="1 2">
    <name type="scientific">Aureibacter tunicatorum</name>
    <dbReference type="NCBI Taxonomy" id="866807"/>
    <lineage>
        <taxon>Bacteria</taxon>
        <taxon>Pseudomonadati</taxon>
        <taxon>Bacteroidota</taxon>
        <taxon>Cytophagia</taxon>
        <taxon>Cytophagales</taxon>
        <taxon>Persicobacteraceae</taxon>
        <taxon>Aureibacter</taxon>
    </lineage>
</organism>
<evidence type="ECO:0000313" key="2">
    <source>
        <dbReference type="Proteomes" id="UP001185092"/>
    </source>
</evidence>
<dbReference type="Proteomes" id="UP001185092">
    <property type="component" value="Unassembled WGS sequence"/>
</dbReference>
<dbReference type="RefSeq" id="WP_309941083.1">
    <property type="nucleotide sequence ID" value="NZ_AP025306.1"/>
</dbReference>
<protein>
    <recommendedName>
        <fullName evidence="3">DUF4269 domain-containing protein</fullName>
    </recommendedName>
</protein>
<name>A0AAE3XRY9_9BACT</name>
<evidence type="ECO:0000313" key="1">
    <source>
        <dbReference type="EMBL" id="MDR6240811.1"/>
    </source>
</evidence>
<dbReference type="Pfam" id="PF14091">
    <property type="entry name" value="DUF4269"/>
    <property type="match status" value="1"/>
</dbReference>
<gene>
    <name evidence="1" type="ORF">HNQ88_003887</name>
</gene>
<comment type="caution">
    <text evidence="1">The sequence shown here is derived from an EMBL/GenBank/DDBJ whole genome shotgun (WGS) entry which is preliminary data.</text>
</comment>
<keyword evidence="2" id="KW-1185">Reference proteome</keyword>
<dbReference type="EMBL" id="JAVDQD010000005">
    <property type="protein sequence ID" value="MDR6240811.1"/>
    <property type="molecule type" value="Genomic_DNA"/>
</dbReference>
<proteinExistence type="predicted"/>
<sequence>MIDFKNINYLKIGNDRQKRAYRTLKEYQLFEKLKLYQPILTGTVPIDIDIPESDLDIICRCENHKNFSKFLQQEFSSFKNFKSNTKRYDNIETTICRFSTQYFPIEIFAQNIDTVQQNAYKHMIIEYKLLNKMGDSFKENIRYLKLEGIKTEPAFALLLKLEGDPYKELLNYEI</sequence>
<dbReference type="InterPro" id="IPR025365">
    <property type="entry name" value="DUF4269"/>
</dbReference>
<reference evidence="1" key="1">
    <citation type="submission" date="2023-07" db="EMBL/GenBank/DDBJ databases">
        <title>Genomic Encyclopedia of Type Strains, Phase IV (KMG-IV): sequencing the most valuable type-strain genomes for metagenomic binning, comparative biology and taxonomic classification.</title>
        <authorList>
            <person name="Goeker M."/>
        </authorList>
    </citation>
    <scope>NUCLEOTIDE SEQUENCE</scope>
    <source>
        <strain evidence="1">DSM 26174</strain>
    </source>
</reference>